<organism evidence="2 3">
    <name type="scientific">Diploscapter pachys</name>
    <dbReference type="NCBI Taxonomy" id="2018661"/>
    <lineage>
        <taxon>Eukaryota</taxon>
        <taxon>Metazoa</taxon>
        <taxon>Ecdysozoa</taxon>
        <taxon>Nematoda</taxon>
        <taxon>Chromadorea</taxon>
        <taxon>Rhabditida</taxon>
        <taxon>Rhabditina</taxon>
        <taxon>Rhabditomorpha</taxon>
        <taxon>Rhabditoidea</taxon>
        <taxon>Rhabditidae</taxon>
        <taxon>Diploscapter</taxon>
    </lineage>
</organism>
<sequence length="97" mass="10732">MHNLSGLLMFLSLTLASVLWIWLGKRVAGSPWLGRWSLLCSVLAMITVVLMAKAAQGGELFGLYQRLNYGISVLWVAALALQSLRWRSRDGLQMAIA</sequence>
<dbReference type="EMBL" id="LIAE01009729">
    <property type="protein sequence ID" value="PAV68577.1"/>
    <property type="molecule type" value="Genomic_DNA"/>
</dbReference>
<evidence type="ECO:0000313" key="2">
    <source>
        <dbReference type="EMBL" id="PAV68577.1"/>
    </source>
</evidence>
<feature type="transmembrane region" description="Helical" evidence="1">
    <location>
        <begin position="36"/>
        <end position="55"/>
    </location>
</feature>
<proteinExistence type="predicted"/>
<feature type="transmembrane region" description="Helical" evidence="1">
    <location>
        <begin position="6"/>
        <end position="24"/>
    </location>
</feature>
<protein>
    <submittedName>
        <fullName evidence="2">Uncharacterized protein</fullName>
    </submittedName>
</protein>
<keyword evidence="1" id="KW-0472">Membrane</keyword>
<dbReference type="Proteomes" id="UP000218231">
    <property type="component" value="Unassembled WGS sequence"/>
</dbReference>
<dbReference type="Pfam" id="PF06197">
    <property type="entry name" value="DUF998"/>
    <property type="match status" value="1"/>
</dbReference>
<keyword evidence="1" id="KW-0812">Transmembrane</keyword>
<evidence type="ECO:0000313" key="3">
    <source>
        <dbReference type="Proteomes" id="UP000218231"/>
    </source>
</evidence>
<feature type="transmembrane region" description="Helical" evidence="1">
    <location>
        <begin position="67"/>
        <end position="84"/>
    </location>
</feature>
<dbReference type="AlphaFoldDB" id="A0A2A2K3N9"/>
<accession>A0A2A2K3N9</accession>
<name>A0A2A2K3N9_9BILA</name>
<reference evidence="2 3" key="1">
    <citation type="journal article" date="2017" name="Curr. Biol.">
        <title>Genome architecture and evolution of a unichromosomal asexual nematode.</title>
        <authorList>
            <person name="Fradin H."/>
            <person name="Zegar C."/>
            <person name="Gutwein M."/>
            <person name="Lucas J."/>
            <person name="Kovtun M."/>
            <person name="Corcoran D."/>
            <person name="Baugh L.R."/>
            <person name="Kiontke K."/>
            <person name="Gunsalus K."/>
            <person name="Fitch D.H."/>
            <person name="Piano F."/>
        </authorList>
    </citation>
    <scope>NUCLEOTIDE SEQUENCE [LARGE SCALE GENOMIC DNA]</scope>
    <source>
        <strain evidence="2">PF1309</strain>
    </source>
</reference>
<gene>
    <name evidence="2" type="ORF">WR25_21518</name>
</gene>
<comment type="caution">
    <text evidence="2">The sequence shown here is derived from an EMBL/GenBank/DDBJ whole genome shotgun (WGS) entry which is preliminary data.</text>
</comment>
<dbReference type="InterPro" id="IPR009339">
    <property type="entry name" value="DUF998"/>
</dbReference>
<evidence type="ECO:0000256" key="1">
    <source>
        <dbReference type="SAM" id="Phobius"/>
    </source>
</evidence>
<keyword evidence="1" id="KW-1133">Transmembrane helix</keyword>
<keyword evidence="3" id="KW-1185">Reference proteome</keyword>